<reference evidence="3" key="1">
    <citation type="journal article" date="2019" name="Int. J. Syst. Evol. Microbiol.">
        <title>The Global Catalogue of Microorganisms (GCM) 10K type strain sequencing project: providing services to taxonomists for standard genome sequencing and annotation.</title>
        <authorList>
            <consortium name="The Broad Institute Genomics Platform"/>
            <consortium name="The Broad Institute Genome Sequencing Center for Infectious Disease"/>
            <person name="Wu L."/>
            <person name="Ma J."/>
        </authorList>
    </citation>
    <scope>NUCLEOTIDE SEQUENCE [LARGE SCALE GENOMIC DNA]</scope>
    <source>
        <strain evidence="3">JCM 18055</strain>
    </source>
</reference>
<gene>
    <name evidence="2" type="ORF">GCM10023215_59200</name>
</gene>
<evidence type="ECO:0000259" key="1">
    <source>
        <dbReference type="Pfam" id="PF07796"/>
    </source>
</evidence>
<dbReference type="RefSeq" id="WP_345384076.1">
    <property type="nucleotide sequence ID" value="NZ_BAABIC010000028.1"/>
</dbReference>
<protein>
    <submittedName>
        <fullName evidence="2">DUF1638 domain-containing protein</fullName>
    </submittedName>
</protein>
<dbReference type="EMBL" id="BAABIC010000028">
    <property type="protein sequence ID" value="GAA4709695.1"/>
    <property type="molecule type" value="Genomic_DNA"/>
</dbReference>
<feature type="domain" description="DUF1638" evidence="1">
    <location>
        <begin position="29"/>
        <end position="184"/>
    </location>
</feature>
<comment type="caution">
    <text evidence="2">The sequence shown here is derived from an EMBL/GenBank/DDBJ whole genome shotgun (WGS) entry which is preliminary data.</text>
</comment>
<keyword evidence="3" id="KW-1185">Reference proteome</keyword>
<accession>A0ABP8XM73</accession>
<dbReference type="Pfam" id="PF07796">
    <property type="entry name" value="DUF1638"/>
    <property type="match status" value="1"/>
</dbReference>
<organism evidence="2 3">
    <name type="scientific">Pseudonocardia yuanmonensis</name>
    <dbReference type="NCBI Taxonomy" id="1095914"/>
    <lineage>
        <taxon>Bacteria</taxon>
        <taxon>Bacillati</taxon>
        <taxon>Actinomycetota</taxon>
        <taxon>Actinomycetes</taxon>
        <taxon>Pseudonocardiales</taxon>
        <taxon>Pseudonocardiaceae</taxon>
        <taxon>Pseudonocardia</taxon>
    </lineage>
</organism>
<evidence type="ECO:0000313" key="3">
    <source>
        <dbReference type="Proteomes" id="UP001500325"/>
    </source>
</evidence>
<dbReference type="InterPro" id="IPR012437">
    <property type="entry name" value="DUF1638"/>
</dbReference>
<name>A0ABP8XM73_9PSEU</name>
<dbReference type="Proteomes" id="UP001500325">
    <property type="component" value="Unassembled WGS sequence"/>
</dbReference>
<sequence length="199" mass="21577">MAVVACGAIARPVADVVARRGWPVDVVPLPPLLHNRPERIAAAVEREVSRLRPRYARVAVGYADCGTYGALDAVCARWGVRRLTGTDCYSVFAGAARMRALLEAEPGTYVLTDYLVASFARSVVVELGLDRYPELRDDYFGHYRRVVWLAQHPTAGLRAAAERAAGVLGLPLEEVVVGDVLLERAVEELVVDRTGPGPA</sequence>
<evidence type="ECO:0000313" key="2">
    <source>
        <dbReference type="EMBL" id="GAA4709695.1"/>
    </source>
</evidence>
<proteinExistence type="predicted"/>